<keyword evidence="6" id="KW-1185">Reference proteome</keyword>
<organism evidence="5 6">
    <name type="scientific">Caldovatus aquaticus</name>
    <dbReference type="NCBI Taxonomy" id="2865671"/>
    <lineage>
        <taxon>Bacteria</taxon>
        <taxon>Pseudomonadati</taxon>
        <taxon>Pseudomonadota</taxon>
        <taxon>Alphaproteobacteria</taxon>
        <taxon>Acetobacterales</taxon>
        <taxon>Roseomonadaceae</taxon>
        <taxon>Caldovatus</taxon>
    </lineage>
</organism>
<dbReference type="InterPro" id="IPR001492">
    <property type="entry name" value="Flagellin"/>
</dbReference>
<dbReference type="RefSeq" id="WP_220118177.1">
    <property type="nucleotide sequence ID" value="NZ_JAHZUY010000039.1"/>
</dbReference>
<name>A0ABS7F494_9PROT</name>
<evidence type="ECO:0000256" key="2">
    <source>
        <dbReference type="ARBA" id="ARBA00005709"/>
    </source>
</evidence>
<evidence type="ECO:0000313" key="5">
    <source>
        <dbReference type="EMBL" id="MBW8270440.1"/>
    </source>
</evidence>
<dbReference type="SUPFAM" id="SSF64518">
    <property type="entry name" value="Phase 1 flagellin"/>
    <property type="match status" value="1"/>
</dbReference>
<dbReference type="PANTHER" id="PTHR42792">
    <property type="entry name" value="FLAGELLIN"/>
    <property type="match status" value="1"/>
</dbReference>
<dbReference type="Gene3D" id="1.20.1330.10">
    <property type="entry name" value="f41 fragment of flagellin, N-terminal domain"/>
    <property type="match status" value="1"/>
</dbReference>
<dbReference type="EMBL" id="JAHZUY010000039">
    <property type="protein sequence ID" value="MBW8270440.1"/>
    <property type="molecule type" value="Genomic_DNA"/>
</dbReference>
<keyword evidence="3" id="KW-0975">Bacterial flagellum</keyword>
<comment type="subcellular location">
    <subcellularLocation>
        <location evidence="1">Bacterial flagellum</location>
    </subcellularLocation>
</comment>
<protein>
    <recommendedName>
        <fullName evidence="4">Flagellin C-terminal domain-containing protein</fullName>
    </recommendedName>
</protein>
<dbReference type="Pfam" id="PF00700">
    <property type="entry name" value="Flagellin_C"/>
    <property type="match status" value="1"/>
</dbReference>
<gene>
    <name evidence="5" type="ORF">K1J50_13210</name>
</gene>
<evidence type="ECO:0000256" key="1">
    <source>
        <dbReference type="ARBA" id="ARBA00004365"/>
    </source>
</evidence>
<accession>A0ABS7F494</accession>
<sequence length="356" mass="36316">MTATIGALGVLAAETARLRARMDVLARQAADGRRGGLYGDIAPEARRAMDLRGEIARRAAYEGAIGGALGRAAAAQEVLGRLGQIAETFFAETVPLASGQPERIATVASRAREAMAEVAALLNERHGGEYLFGGGDLENPPVPDPEGIATSGMALQIAAAVAGLGGGNAAAVAAATKAAALDDTPGVTPFSAYLSDPLRGGAEAPRGLVAADGERVEYGLFANRNARAVSAGETTGSWARDLLRGLATLAALDPAQAQLGADFTALVGTVREGLRSAVRGLNAEAGLLGAAEARLEAIRTRHAEVSVALRSQLSAIEEVDMAETITRLQATRTQLEASYQAIAALGALSLARFLGG</sequence>
<comment type="caution">
    <text evidence="5">The sequence shown here is derived from an EMBL/GenBank/DDBJ whole genome shotgun (WGS) entry which is preliminary data.</text>
</comment>
<dbReference type="InterPro" id="IPR046358">
    <property type="entry name" value="Flagellin_C"/>
</dbReference>
<evidence type="ECO:0000313" key="6">
    <source>
        <dbReference type="Proteomes" id="UP001519924"/>
    </source>
</evidence>
<feature type="domain" description="Flagellin C-terminal" evidence="4">
    <location>
        <begin position="276"/>
        <end position="353"/>
    </location>
</feature>
<comment type="similarity">
    <text evidence="2">Belongs to the bacterial flagellin family.</text>
</comment>
<proteinExistence type="inferred from homology"/>
<dbReference type="PANTHER" id="PTHR42792:SF1">
    <property type="entry name" value="FLAGELLAR HOOK-ASSOCIATED PROTEIN 3"/>
    <property type="match status" value="1"/>
</dbReference>
<evidence type="ECO:0000259" key="4">
    <source>
        <dbReference type="Pfam" id="PF00700"/>
    </source>
</evidence>
<reference evidence="5 6" key="1">
    <citation type="submission" date="2021-08" db="EMBL/GenBank/DDBJ databases">
        <title>Caldovatus sediminis gen. nov., sp. nov., a moderately thermophilic bacterium isolated from a hot spring.</title>
        <authorList>
            <person name="Hu C.-J."/>
            <person name="Li W.-J."/>
            <person name="Xian W.-D."/>
        </authorList>
    </citation>
    <scope>NUCLEOTIDE SEQUENCE [LARGE SCALE GENOMIC DNA]</scope>
    <source>
        <strain evidence="5 6">SYSU G05006</strain>
    </source>
</reference>
<evidence type="ECO:0000256" key="3">
    <source>
        <dbReference type="ARBA" id="ARBA00023143"/>
    </source>
</evidence>
<dbReference type="Proteomes" id="UP001519924">
    <property type="component" value="Unassembled WGS sequence"/>
</dbReference>